<dbReference type="Proteomes" id="UP001150569">
    <property type="component" value="Unassembled WGS sequence"/>
</dbReference>
<evidence type="ECO:0000259" key="14">
    <source>
        <dbReference type="Pfam" id="PF07504"/>
    </source>
</evidence>
<accession>A0A9W8A2Q5</accession>
<evidence type="ECO:0000313" key="16">
    <source>
        <dbReference type="Proteomes" id="UP001150569"/>
    </source>
</evidence>
<feature type="region of interest" description="Disordered" evidence="13">
    <location>
        <begin position="1219"/>
        <end position="1278"/>
    </location>
</feature>
<dbReference type="SUPFAM" id="SSF55486">
    <property type="entry name" value="Metalloproteases ('zincins'), catalytic domain"/>
    <property type="match status" value="2"/>
</dbReference>
<keyword evidence="4" id="KW-0645">Protease</keyword>
<feature type="active site" evidence="11">
    <location>
        <position position="708"/>
    </location>
</feature>
<dbReference type="PANTHER" id="PTHR33478">
    <property type="entry name" value="EXTRACELLULAR METALLOPROTEINASE MEP"/>
    <property type="match status" value="1"/>
</dbReference>
<keyword evidence="5 12" id="KW-0479">Metal-binding</keyword>
<dbReference type="GO" id="GO:0004222">
    <property type="term" value="F:metalloendopeptidase activity"/>
    <property type="evidence" value="ECO:0007669"/>
    <property type="project" value="InterPro"/>
</dbReference>
<dbReference type="GO" id="GO:0005615">
    <property type="term" value="C:extracellular space"/>
    <property type="evidence" value="ECO:0007669"/>
    <property type="project" value="InterPro"/>
</dbReference>
<dbReference type="GO" id="GO:0006508">
    <property type="term" value="P:proteolysis"/>
    <property type="evidence" value="ECO:0007669"/>
    <property type="project" value="UniProtKB-KW"/>
</dbReference>
<name>A0A9W8A2Q5_9FUNG</name>
<keyword evidence="8 12" id="KW-0862">Zinc</keyword>
<feature type="compositionally biased region" description="Acidic residues" evidence="13">
    <location>
        <begin position="945"/>
        <end position="954"/>
    </location>
</feature>
<proteinExistence type="inferred from homology"/>
<evidence type="ECO:0000256" key="12">
    <source>
        <dbReference type="PIRSR" id="PIRSR601842-2"/>
    </source>
</evidence>
<feature type="non-terminal residue" evidence="15">
    <location>
        <position position="1"/>
    </location>
</feature>
<gene>
    <name evidence="15" type="ORF">IWQ60_007404</name>
</gene>
<dbReference type="InterPro" id="IPR001842">
    <property type="entry name" value="Peptidase_M36"/>
</dbReference>
<dbReference type="InterPro" id="IPR011096">
    <property type="entry name" value="FTP_domain"/>
</dbReference>
<dbReference type="OrthoDB" id="5557211at2759"/>
<feature type="compositionally biased region" description="Basic and acidic residues" evidence="13">
    <location>
        <begin position="964"/>
        <end position="977"/>
    </location>
</feature>
<feature type="region of interest" description="Disordered" evidence="13">
    <location>
        <begin position="55"/>
        <end position="81"/>
    </location>
</feature>
<dbReference type="GO" id="GO:0008270">
    <property type="term" value="F:zinc ion binding"/>
    <property type="evidence" value="ECO:0007669"/>
    <property type="project" value="InterPro"/>
</dbReference>
<evidence type="ECO:0000256" key="2">
    <source>
        <dbReference type="ARBA" id="ARBA00006006"/>
    </source>
</evidence>
<dbReference type="PANTHER" id="PTHR33478:SF1">
    <property type="entry name" value="EXTRACELLULAR METALLOPROTEINASE MEP"/>
    <property type="match status" value="1"/>
</dbReference>
<comment type="subcellular location">
    <subcellularLocation>
        <location evidence="1">Secreted</location>
    </subcellularLocation>
</comment>
<evidence type="ECO:0000256" key="5">
    <source>
        <dbReference type="ARBA" id="ARBA00022723"/>
    </source>
</evidence>
<feature type="compositionally biased region" description="Basic and acidic residues" evidence="13">
    <location>
        <begin position="796"/>
        <end position="808"/>
    </location>
</feature>
<feature type="compositionally biased region" description="Acidic residues" evidence="13">
    <location>
        <begin position="1247"/>
        <end position="1258"/>
    </location>
</feature>
<feature type="region of interest" description="Disordered" evidence="13">
    <location>
        <begin position="294"/>
        <end position="366"/>
    </location>
</feature>
<keyword evidence="16" id="KW-1185">Reference proteome</keyword>
<protein>
    <recommendedName>
        <fullName evidence="14">FTP domain-containing protein</fullName>
    </recommendedName>
</protein>
<keyword evidence="3" id="KW-0964">Secreted</keyword>
<evidence type="ECO:0000256" key="4">
    <source>
        <dbReference type="ARBA" id="ARBA00022670"/>
    </source>
</evidence>
<evidence type="ECO:0000256" key="6">
    <source>
        <dbReference type="ARBA" id="ARBA00022729"/>
    </source>
</evidence>
<feature type="compositionally biased region" description="Low complexity" evidence="13">
    <location>
        <begin position="353"/>
        <end position="362"/>
    </location>
</feature>
<comment type="similarity">
    <text evidence="2">Belongs to the peptidase M36 family.</text>
</comment>
<dbReference type="EMBL" id="JANBPT010000492">
    <property type="protein sequence ID" value="KAJ1918845.1"/>
    <property type="molecule type" value="Genomic_DNA"/>
</dbReference>
<dbReference type="Pfam" id="PF07504">
    <property type="entry name" value="FTP"/>
    <property type="match status" value="1"/>
</dbReference>
<dbReference type="InterPro" id="IPR027268">
    <property type="entry name" value="Peptidase_M4/M1_CTD_sf"/>
</dbReference>
<feature type="compositionally biased region" description="Polar residues" evidence="13">
    <location>
        <begin position="882"/>
        <end position="904"/>
    </location>
</feature>
<comment type="caution">
    <text evidence="15">The sequence shown here is derived from an EMBL/GenBank/DDBJ whole genome shotgun (WGS) entry which is preliminary data.</text>
</comment>
<feature type="binding site" evidence="12">
    <location>
        <position position="711"/>
    </location>
    <ligand>
        <name>Zn(2+)</name>
        <dbReference type="ChEBI" id="CHEBI:29105"/>
        <note>catalytic</note>
    </ligand>
</feature>
<sequence length="1330" mass="147180">LGSAMSKDSKPDGSWFGARSIWDPATSVRWGYDALRKNLGGHRLLNPSARPSPLYSSYSELSDHKEDPQRPNILSRASSSASATVRRYPHLPTLHLLCHTAEAAQTRAAAAVTRAKELMDCPGCRVEIRDHYADPSTGLYYVYLEQYYKGLPLLNGRATVVLDHPPSPTTSSSYCPAPRILHVTNHLAHGDRLVKFERQMTPFRPVPKDPFVPLATLGPQADPQWNADRANWHLREPESASLVHETMEHEQVWDESNCRKALIGMLHSINALVHVTQIASWDFTYVPFDATEYSRESTSPLAPRPVEPSPRRSSTSVSDLPPPSADDQLLTPPTSPVRTTAPPLPDRGDRSPSRSSMSPGPSFTRFKCVAKGEDGIPGGQSTLYPVYYKYHDRINPAWLVDVSTPMGKVRGTILTHNHFHYRVIDISNAVREEDHWTTPGTGPSPTPSRSSSILGLSSWLFGRNSNKDQDASVPFYRPGFRPGTLYAHWDSARRRHFEKAASTQDEWISARYLGDDGLQYARGSRSETPLSADTQAPCTEDRWAALAEQGTTGTPTCPPTLDHATRAAFVMAGFLRDWFAAQGFSAAHGNFGPGGHCSDGRREVVTAAGRTCPQLDEGTASTTTVAHGEGPPADPLQIVVTKGYQHDEVDYVRLGDTYATKRGESPIITLEAHLEALEAEDVGANPTAAADQEPTFGYHINRGVVAHEFTHAVTYRLIGGPSRGDCMVHHDGRALFEAWSDFIPLILDLTEEQLHTPNLAIELPWRGHPSHQGYWRRFYLNRTHRRSSSSATTPRASEDDRTGHAYPDELGVKVGDMVSWWTQLMLDLYVEFVKEYGFDADWFTPIALGDPRATTVPTESQTPPLPVETDSSEPLPSRRAQESGTIAAASTDSTYGLVTPVATSDSDDPDRDALAAITSNSDGRVQREAKKRYRLTRSSNPYATSEDDDDDDADLPGISTQSPRVERLARRHLDNRSGRPRGPPGNRALVRLWLAALQLLPCQPTLPEARDALRDADRLLFGGFYAHHLDRFLYTRLPQLRETWQKQQERRIRKHQLFGVRHFLESHPVTAPLYTMLAHTTHRLKWRAVEWMWTLARRLVSSPPAEPDVLQAAEMMAARHRGPGESGWAYQDEGKVQDEKPWVTQVVYGNRAAAGDHNDADGGEGRRVSLTDPSADLNPTGSQTERGDAEYWVKEFTRLNDMLKGGQAMNAVDIEIDPGVFGTTSGESPGREAVDHRGTEEDLSHDGDDEASDQESLDQADHRPAPPGRKKVRPVGTAHEEELAAIVRAATGSTTGEINSNPMAHPRGGSKSWMKMLESAVQRLITGRNL</sequence>
<feature type="region of interest" description="Disordered" evidence="13">
    <location>
        <begin position="786"/>
        <end position="808"/>
    </location>
</feature>
<feature type="region of interest" description="Disordered" evidence="13">
    <location>
        <begin position="853"/>
        <end position="985"/>
    </location>
</feature>
<keyword evidence="7" id="KW-0378">Hydrolase</keyword>
<evidence type="ECO:0000256" key="3">
    <source>
        <dbReference type="ARBA" id="ARBA00022525"/>
    </source>
</evidence>
<feature type="compositionally biased region" description="Basic and acidic residues" evidence="13">
    <location>
        <begin position="1229"/>
        <end position="1246"/>
    </location>
</feature>
<feature type="domain" description="FTP" evidence="14">
    <location>
        <begin position="128"/>
        <end position="163"/>
    </location>
</feature>
<dbReference type="InterPro" id="IPR050371">
    <property type="entry name" value="Fungal_virulence_M36"/>
</dbReference>
<dbReference type="Pfam" id="PF02128">
    <property type="entry name" value="Peptidase_M36"/>
    <property type="match status" value="1"/>
</dbReference>
<feature type="compositionally biased region" description="Basic and acidic residues" evidence="13">
    <location>
        <begin position="1154"/>
        <end position="1169"/>
    </location>
</feature>
<comment type="cofactor">
    <cofactor evidence="12">
        <name>Zn(2+)</name>
        <dbReference type="ChEBI" id="CHEBI:29105"/>
    </cofactor>
    <text evidence="12">Binds 1 zinc ion per subunit.</text>
</comment>
<evidence type="ECO:0000256" key="10">
    <source>
        <dbReference type="ARBA" id="ARBA00023145"/>
    </source>
</evidence>
<keyword evidence="6" id="KW-0732">Signal</keyword>
<dbReference type="Gene3D" id="1.10.390.10">
    <property type="entry name" value="Neutral Protease Domain 2"/>
    <property type="match status" value="1"/>
</dbReference>
<evidence type="ECO:0000256" key="13">
    <source>
        <dbReference type="SAM" id="MobiDB-lite"/>
    </source>
</evidence>
<feature type="binding site" evidence="12">
    <location>
        <position position="737"/>
    </location>
    <ligand>
        <name>Zn(2+)</name>
        <dbReference type="ChEBI" id="CHEBI:29105"/>
        <note>catalytic</note>
    </ligand>
</feature>
<organism evidence="15 16">
    <name type="scientific">Tieghemiomyces parasiticus</name>
    <dbReference type="NCBI Taxonomy" id="78921"/>
    <lineage>
        <taxon>Eukaryota</taxon>
        <taxon>Fungi</taxon>
        <taxon>Fungi incertae sedis</taxon>
        <taxon>Zoopagomycota</taxon>
        <taxon>Kickxellomycotina</taxon>
        <taxon>Dimargaritomycetes</taxon>
        <taxon>Dimargaritales</taxon>
        <taxon>Dimargaritaceae</taxon>
        <taxon>Tieghemiomyces</taxon>
    </lineage>
</organism>
<evidence type="ECO:0000256" key="9">
    <source>
        <dbReference type="ARBA" id="ARBA00023049"/>
    </source>
</evidence>
<feature type="binding site" evidence="12">
    <location>
        <position position="707"/>
    </location>
    <ligand>
        <name>Zn(2+)</name>
        <dbReference type="ChEBI" id="CHEBI:29105"/>
        <note>catalytic</note>
    </ligand>
</feature>
<keyword evidence="10" id="KW-0865">Zymogen</keyword>
<keyword evidence="9" id="KW-0482">Metalloprotease</keyword>
<reference evidence="15" key="1">
    <citation type="submission" date="2022-07" db="EMBL/GenBank/DDBJ databases">
        <title>Phylogenomic reconstructions and comparative analyses of Kickxellomycotina fungi.</title>
        <authorList>
            <person name="Reynolds N.K."/>
            <person name="Stajich J.E."/>
            <person name="Barry K."/>
            <person name="Grigoriev I.V."/>
            <person name="Crous P."/>
            <person name="Smith M.E."/>
        </authorList>
    </citation>
    <scope>NUCLEOTIDE SEQUENCE</scope>
    <source>
        <strain evidence="15">RSA 861</strain>
    </source>
</reference>
<evidence type="ECO:0000256" key="8">
    <source>
        <dbReference type="ARBA" id="ARBA00022833"/>
    </source>
</evidence>
<evidence type="ECO:0000256" key="11">
    <source>
        <dbReference type="PIRSR" id="PIRSR601842-1"/>
    </source>
</evidence>
<evidence type="ECO:0000313" key="15">
    <source>
        <dbReference type="EMBL" id="KAJ1918845.1"/>
    </source>
</evidence>
<feature type="region of interest" description="Disordered" evidence="13">
    <location>
        <begin position="1151"/>
        <end position="1189"/>
    </location>
</feature>
<evidence type="ECO:0000256" key="1">
    <source>
        <dbReference type="ARBA" id="ARBA00004613"/>
    </source>
</evidence>
<evidence type="ECO:0000256" key="7">
    <source>
        <dbReference type="ARBA" id="ARBA00022801"/>
    </source>
</evidence>